<organism evidence="1 2">
    <name type="scientific">Rattus norvegicus</name>
    <name type="common">Rat</name>
    <dbReference type="NCBI Taxonomy" id="10116"/>
    <lineage>
        <taxon>Eukaryota</taxon>
        <taxon>Metazoa</taxon>
        <taxon>Chordata</taxon>
        <taxon>Craniata</taxon>
        <taxon>Vertebrata</taxon>
        <taxon>Euteleostomi</taxon>
        <taxon>Mammalia</taxon>
        <taxon>Eutheria</taxon>
        <taxon>Euarchontoglires</taxon>
        <taxon>Glires</taxon>
        <taxon>Rodentia</taxon>
        <taxon>Myomorpha</taxon>
        <taxon>Muroidea</taxon>
        <taxon>Muridae</taxon>
        <taxon>Murinae</taxon>
        <taxon>Rattus</taxon>
    </lineage>
</organism>
<accession>A6KP49</accession>
<dbReference type="EMBL" id="CH474078">
    <property type="protein sequence ID" value="EDL83797.1"/>
    <property type="molecule type" value="Genomic_DNA"/>
</dbReference>
<sequence length="34" mass="4031">MAIIFNVCHQTMPYALNIYYLGNKNTYRNKNSSF</sequence>
<gene>
    <name evidence="1" type="ORF">rCG_22841</name>
</gene>
<dbReference type="AlphaFoldDB" id="A6KP49"/>
<reference evidence="2" key="1">
    <citation type="submission" date="2005-09" db="EMBL/GenBank/DDBJ databases">
        <authorList>
            <person name="Mural R.J."/>
            <person name="Li P.W."/>
            <person name="Adams M.D."/>
            <person name="Amanatides P.G."/>
            <person name="Baden-Tillson H."/>
            <person name="Barnstead M."/>
            <person name="Chin S.H."/>
            <person name="Dew I."/>
            <person name="Evans C.A."/>
            <person name="Ferriera S."/>
            <person name="Flanigan M."/>
            <person name="Fosler C."/>
            <person name="Glodek A."/>
            <person name="Gu Z."/>
            <person name="Holt R.A."/>
            <person name="Jennings D."/>
            <person name="Kraft C.L."/>
            <person name="Lu F."/>
            <person name="Nguyen T."/>
            <person name="Nusskern D.R."/>
            <person name="Pfannkoch C.M."/>
            <person name="Sitter C."/>
            <person name="Sutton G.G."/>
            <person name="Venter J.C."/>
            <person name="Wang Z."/>
            <person name="Woodage T."/>
            <person name="Zheng X.H."/>
            <person name="Zhong F."/>
        </authorList>
    </citation>
    <scope>NUCLEOTIDE SEQUENCE [LARGE SCALE GENOMIC DNA]</scope>
    <source>
        <strain>BN</strain>
        <strain evidence="2">Sprague-Dawley</strain>
    </source>
</reference>
<dbReference type="Proteomes" id="UP000234681">
    <property type="component" value="Chromosome X"/>
</dbReference>
<evidence type="ECO:0000313" key="1">
    <source>
        <dbReference type="EMBL" id="EDL83797.1"/>
    </source>
</evidence>
<evidence type="ECO:0000313" key="2">
    <source>
        <dbReference type="Proteomes" id="UP000234681"/>
    </source>
</evidence>
<proteinExistence type="predicted"/>
<protein>
    <submittedName>
        <fullName evidence="1">RCG22841</fullName>
    </submittedName>
</protein>
<name>A6KP49_RAT</name>